<sequence>MNENVGNNLPLKCIDLQEYYEEISDQFKQNQCHYQQSGKIKSSTSICSEIKYLGELIRFLQQYRQQQHHQQQKQQQQLQQQRTSLLLSNDYKQSNCPKSIADKQTTRKCLKIRRELYLILHFATDKCIDAQLYDYQFDVRCQRLSKHIEKFQNEMKKFSCPNDNNNNNQFSTLPGPYVSNSYVSYSYVINSYVSICPELRFLKNLVQYKHYHDCIQKWKIDRFLNYFTEKCMNEKIDTMSNVTCDNPLLEKILKSSDIDIHNKDIRIKNVSESCISFADDLLKLFINYLLKNCLTEHLSGTFICNRLRRRLCGNLHFVTNNCSDLEIHIANLPRKFKRILTEKRHFIVCSKFGY</sequence>
<reference evidence="1 2" key="1">
    <citation type="journal article" date="2018" name="J. Allergy Clin. Immunol.">
        <title>High-quality assembly of Dermatophagoides pteronyssinus genome and transcriptome reveals a wide range of novel allergens.</title>
        <authorList>
            <person name="Liu X.Y."/>
            <person name="Yang K.Y."/>
            <person name="Wang M.Q."/>
            <person name="Kwok J.S."/>
            <person name="Zeng X."/>
            <person name="Yang Z."/>
            <person name="Xiao X.J."/>
            <person name="Lau C.P."/>
            <person name="Li Y."/>
            <person name="Huang Z.M."/>
            <person name="Ba J.G."/>
            <person name="Yim A.K."/>
            <person name="Ouyang C.Y."/>
            <person name="Ngai S.M."/>
            <person name="Chan T.F."/>
            <person name="Leung E.L."/>
            <person name="Liu L."/>
            <person name="Liu Z.G."/>
            <person name="Tsui S.K."/>
        </authorList>
    </citation>
    <scope>NUCLEOTIDE SEQUENCE [LARGE SCALE GENOMIC DNA]</scope>
    <source>
        <strain evidence="1">Derp</strain>
    </source>
</reference>
<evidence type="ECO:0000313" key="2">
    <source>
        <dbReference type="Proteomes" id="UP000887458"/>
    </source>
</evidence>
<gene>
    <name evidence="1" type="ORF">DERP_011613</name>
</gene>
<dbReference type="Proteomes" id="UP000887458">
    <property type="component" value="Unassembled WGS sequence"/>
</dbReference>
<accession>A0ABQ8JWJ7</accession>
<comment type="caution">
    <text evidence="1">The sequence shown here is derived from an EMBL/GenBank/DDBJ whole genome shotgun (WGS) entry which is preliminary data.</text>
</comment>
<protein>
    <submittedName>
        <fullName evidence="1">Uncharacterized protein</fullName>
    </submittedName>
</protein>
<reference evidence="1 2" key="2">
    <citation type="journal article" date="2022" name="Mol. Biol. Evol.">
        <title>Comparative Genomics Reveals Insights into the Divergent Evolution of Astigmatic Mites and Household Pest Adaptations.</title>
        <authorList>
            <person name="Xiong Q."/>
            <person name="Wan A.T."/>
            <person name="Liu X."/>
            <person name="Fung C.S."/>
            <person name="Xiao X."/>
            <person name="Malainual N."/>
            <person name="Hou J."/>
            <person name="Wang L."/>
            <person name="Wang M."/>
            <person name="Yang K.Y."/>
            <person name="Cui Y."/>
            <person name="Leung E.L."/>
            <person name="Nong W."/>
            <person name="Shin S.K."/>
            <person name="Au S.W."/>
            <person name="Jeong K.Y."/>
            <person name="Chew F.T."/>
            <person name="Hui J.H."/>
            <person name="Leung T.F."/>
            <person name="Tungtrongchitr A."/>
            <person name="Zhong N."/>
            <person name="Liu Z."/>
            <person name="Tsui S.K."/>
        </authorList>
    </citation>
    <scope>NUCLEOTIDE SEQUENCE [LARGE SCALE GENOMIC DNA]</scope>
    <source>
        <strain evidence="1">Derp</strain>
    </source>
</reference>
<evidence type="ECO:0000313" key="1">
    <source>
        <dbReference type="EMBL" id="KAH9426944.1"/>
    </source>
</evidence>
<keyword evidence="2" id="KW-1185">Reference proteome</keyword>
<name>A0ABQ8JWJ7_DERPT</name>
<dbReference type="EMBL" id="NJHN03000007">
    <property type="protein sequence ID" value="KAH9426944.1"/>
    <property type="molecule type" value="Genomic_DNA"/>
</dbReference>
<organism evidence="1 2">
    <name type="scientific">Dermatophagoides pteronyssinus</name>
    <name type="common">European house dust mite</name>
    <dbReference type="NCBI Taxonomy" id="6956"/>
    <lineage>
        <taxon>Eukaryota</taxon>
        <taxon>Metazoa</taxon>
        <taxon>Ecdysozoa</taxon>
        <taxon>Arthropoda</taxon>
        <taxon>Chelicerata</taxon>
        <taxon>Arachnida</taxon>
        <taxon>Acari</taxon>
        <taxon>Acariformes</taxon>
        <taxon>Sarcoptiformes</taxon>
        <taxon>Astigmata</taxon>
        <taxon>Psoroptidia</taxon>
        <taxon>Analgoidea</taxon>
        <taxon>Pyroglyphidae</taxon>
        <taxon>Dermatophagoidinae</taxon>
        <taxon>Dermatophagoides</taxon>
    </lineage>
</organism>
<proteinExistence type="predicted"/>